<keyword evidence="8" id="KW-1185">Reference proteome</keyword>
<dbReference type="SMART" id="SM00192">
    <property type="entry name" value="LDLa"/>
    <property type="match status" value="1"/>
</dbReference>
<keyword evidence="4" id="KW-1133">Transmembrane helix</keyword>
<dbReference type="SUPFAM" id="SSF57424">
    <property type="entry name" value="LDL receptor-like module"/>
    <property type="match status" value="1"/>
</dbReference>
<keyword evidence="5" id="KW-0732">Signal</keyword>
<dbReference type="Proteomes" id="UP001314205">
    <property type="component" value="Unassembled WGS sequence"/>
</dbReference>
<dbReference type="InterPro" id="IPR036179">
    <property type="entry name" value="Ig-like_dom_sf"/>
</dbReference>
<evidence type="ECO:0000256" key="5">
    <source>
        <dbReference type="SAM" id="SignalP"/>
    </source>
</evidence>
<keyword evidence="1" id="KW-1015">Disulfide bond</keyword>
<gene>
    <name evidence="7" type="ORF">PARMNEM_LOCUS12698</name>
</gene>
<dbReference type="Pfam" id="PF00057">
    <property type="entry name" value="Ldl_recept_a"/>
    <property type="match status" value="1"/>
</dbReference>
<feature type="signal peptide" evidence="5">
    <location>
        <begin position="1"/>
        <end position="24"/>
    </location>
</feature>
<feature type="transmembrane region" description="Helical" evidence="4">
    <location>
        <begin position="244"/>
        <end position="266"/>
    </location>
</feature>
<dbReference type="SUPFAM" id="SSF48726">
    <property type="entry name" value="Immunoglobulin"/>
    <property type="match status" value="1"/>
</dbReference>
<dbReference type="InterPro" id="IPR002172">
    <property type="entry name" value="LDrepeatLR_classA_rpt"/>
</dbReference>
<dbReference type="CDD" id="cd00096">
    <property type="entry name" value="Ig"/>
    <property type="match status" value="1"/>
</dbReference>
<proteinExistence type="predicted"/>
<dbReference type="InterPro" id="IPR036055">
    <property type="entry name" value="LDL_receptor-like_sf"/>
</dbReference>
<evidence type="ECO:0000256" key="4">
    <source>
        <dbReference type="SAM" id="Phobius"/>
    </source>
</evidence>
<name>A0AAV1LCP6_9NEOP</name>
<feature type="domain" description="Ig-like" evidence="6">
    <location>
        <begin position="31"/>
        <end position="115"/>
    </location>
</feature>
<evidence type="ECO:0000256" key="1">
    <source>
        <dbReference type="ARBA" id="ARBA00023157"/>
    </source>
</evidence>
<organism evidence="7 8">
    <name type="scientific">Parnassius mnemosyne</name>
    <name type="common">clouded apollo</name>
    <dbReference type="NCBI Taxonomy" id="213953"/>
    <lineage>
        <taxon>Eukaryota</taxon>
        <taxon>Metazoa</taxon>
        <taxon>Ecdysozoa</taxon>
        <taxon>Arthropoda</taxon>
        <taxon>Hexapoda</taxon>
        <taxon>Insecta</taxon>
        <taxon>Pterygota</taxon>
        <taxon>Neoptera</taxon>
        <taxon>Endopterygota</taxon>
        <taxon>Lepidoptera</taxon>
        <taxon>Glossata</taxon>
        <taxon>Ditrysia</taxon>
        <taxon>Papilionoidea</taxon>
        <taxon>Papilionidae</taxon>
        <taxon>Parnassiinae</taxon>
        <taxon>Parnassini</taxon>
        <taxon>Parnassius</taxon>
        <taxon>Driopa</taxon>
    </lineage>
</organism>
<keyword evidence="4" id="KW-0812">Transmembrane</keyword>
<dbReference type="EMBL" id="CAVLGL010000088">
    <property type="protein sequence ID" value="CAK1592821.1"/>
    <property type="molecule type" value="Genomic_DNA"/>
</dbReference>
<reference evidence="7 8" key="1">
    <citation type="submission" date="2023-11" db="EMBL/GenBank/DDBJ databases">
        <authorList>
            <person name="Hedman E."/>
            <person name="Englund M."/>
            <person name="Stromberg M."/>
            <person name="Nyberg Akerstrom W."/>
            <person name="Nylinder S."/>
            <person name="Jareborg N."/>
            <person name="Kallberg Y."/>
            <person name="Kronander E."/>
        </authorList>
    </citation>
    <scope>NUCLEOTIDE SEQUENCE [LARGE SCALE GENOMIC DNA]</scope>
</reference>
<dbReference type="PROSITE" id="PS50068">
    <property type="entry name" value="LDLRA_2"/>
    <property type="match status" value="1"/>
</dbReference>
<evidence type="ECO:0000313" key="7">
    <source>
        <dbReference type="EMBL" id="CAK1592821.1"/>
    </source>
</evidence>
<dbReference type="InterPro" id="IPR007110">
    <property type="entry name" value="Ig-like_dom"/>
</dbReference>
<dbReference type="AlphaFoldDB" id="A0AAV1LCP6"/>
<feature type="chain" id="PRO_5043841631" description="Ig-like domain-containing protein" evidence="5">
    <location>
        <begin position="25"/>
        <end position="658"/>
    </location>
</feature>
<dbReference type="Gene3D" id="4.10.400.10">
    <property type="entry name" value="Low-density Lipoprotein Receptor"/>
    <property type="match status" value="1"/>
</dbReference>
<dbReference type="PROSITE" id="PS50835">
    <property type="entry name" value="IG_LIKE"/>
    <property type="match status" value="1"/>
</dbReference>
<dbReference type="CDD" id="cd00112">
    <property type="entry name" value="LDLa"/>
    <property type="match status" value="1"/>
</dbReference>
<comment type="caution">
    <text evidence="2">Lacks conserved residue(s) required for the propagation of feature annotation.</text>
</comment>
<evidence type="ECO:0000256" key="2">
    <source>
        <dbReference type="PROSITE-ProRule" id="PRU00124"/>
    </source>
</evidence>
<comment type="caution">
    <text evidence="7">The sequence shown here is derived from an EMBL/GenBank/DDBJ whole genome shotgun (WGS) entry which is preliminary data.</text>
</comment>
<keyword evidence="4" id="KW-0472">Membrane</keyword>
<feature type="region of interest" description="Disordered" evidence="3">
    <location>
        <begin position="313"/>
        <end position="343"/>
    </location>
</feature>
<sequence>MFRIVENVFICFFVTIINLQICLSEPLQPPPALMLYSPGEPEYTDILVKRVLENLTLICELRGDSSPRVYVWNYVGNGTANERPFTVEPSGPSNSSQLQRLGLRIGDSGHYMCSAPPFSVTKYVLVQPKGTKNCARGAFACESRCVLASYVCDGRRDCLRAEDEAPALCSPRPCARDDKLNCSSGRCISDAACCRAGDPLCRQPDCCDEHPRFSRLEGYVEMEYPPLFEDRHAPDDYGFIQSTIYTVTACALIFMIAVVLLVSAICKMHMKRAALRGYAHAERATAHHYTAHYAQAARFPPCYEASRLLEQSREAPASPAREQQGEGAESGRSEHSERAGAAPADGCGLARLSAIFSSRYRQVPTQCCDVEMTDVRSSSLNNSPLRTRTQLTDYRSPTYCDLAHMHLSEDNARELNYMATPVEFFRRRALRRNTLERVIDHINQAQRPLTLQLGRFQLSIPRFGRRSSTEPRPDTPNVAEINIEDLDFVRLNSNETYTLNGRTIRLLGGNFENYPVLPDTTVQPPPYTEAMRYKVFGPPPEYLSREGLNSDTNNGNNVNVDEEARNNIEMPPCYEDFASGVDANANLASAQSSAENTETANNCDNAEVSSNVPNNGNVGEYTDQGSGNVAESLSSVIDNLPAIDSDVNANETLVQVNE</sequence>
<evidence type="ECO:0000256" key="3">
    <source>
        <dbReference type="SAM" id="MobiDB-lite"/>
    </source>
</evidence>
<protein>
    <recommendedName>
        <fullName evidence="6">Ig-like domain-containing protein</fullName>
    </recommendedName>
</protein>
<feature type="compositionally biased region" description="Basic and acidic residues" evidence="3">
    <location>
        <begin position="329"/>
        <end position="338"/>
    </location>
</feature>
<accession>A0AAV1LCP6</accession>
<evidence type="ECO:0000259" key="6">
    <source>
        <dbReference type="PROSITE" id="PS50835"/>
    </source>
</evidence>
<feature type="region of interest" description="Disordered" evidence="3">
    <location>
        <begin position="606"/>
        <end position="627"/>
    </location>
</feature>
<evidence type="ECO:0000313" key="8">
    <source>
        <dbReference type="Proteomes" id="UP001314205"/>
    </source>
</evidence>
<feature type="compositionally biased region" description="Low complexity" evidence="3">
    <location>
        <begin position="608"/>
        <end position="619"/>
    </location>
</feature>